<comment type="caution">
    <text evidence="2">The sequence shown here is derived from an EMBL/GenBank/DDBJ whole genome shotgun (WGS) entry which is preliminary data.</text>
</comment>
<feature type="domain" description="STAS" evidence="1">
    <location>
        <begin position="6"/>
        <end position="64"/>
    </location>
</feature>
<reference evidence="2 3" key="1">
    <citation type="submission" date="2021-08" db="EMBL/GenBank/DDBJ databases">
        <title>Streptomyces sp. PTM05 isolated from lichen.</title>
        <authorList>
            <person name="Somphong A."/>
            <person name="Phongsopitanun W."/>
            <person name="Tanasupawat S."/>
        </authorList>
    </citation>
    <scope>NUCLEOTIDE SEQUENCE [LARGE SCALE GENOMIC DNA]</scope>
    <source>
        <strain evidence="2 3">Ptm05</strain>
    </source>
</reference>
<dbReference type="Proteomes" id="UP001198565">
    <property type="component" value="Unassembled WGS sequence"/>
</dbReference>
<dbReference type="InterPro" id="IPR036513">
    <property type="entry name" value="STAS_dom_sf"/>
</dbReference>
<proteinExistence type="predicted"/>
<dbReference type="CDD" id="cd07043">
    <property type="entry name" value="STAS_anti-anti-sigma_factors"/>
    <property type="match status" value="1"/>
</dbReference>
<sequence>MYTTMTVDGTNAAITPHGDIDFDTLPGLLNAARALPATVTAVTWDMYDVPFMDVAGLHLLSSRRPHRTARFVGLRPQPQRVVTLATHLFPAAKWGQSSLG</sequence>
<organism evidence="2 3">
    <name type="scientific">Streptantibioticus parmotrematis</name>
    <dbReference type="NCBI Taxonomy" id="2873249"/>
    <lineage>
        <taxon>Bacteria</taxon>
        <taxon>Bacillati</taxon>
        <taxon>Actinomycetota</taxon>
        <taxon>Actinomycetes</taxon>
        <taxon>Kitasatosporales</taxon>
        <taxon>Streptomycetaceae</taxon>
        <taxon>Streptantibioticus</taxon>
    </lineage>
</organism>
<evidence type="ECO:0000313" key="3">
    <source>
        <dbReference type="Proteomes" id="UP001198565"/>
    </source>
</evidence>
<dbReference type="InterPro" id="IPR002645">
    <property type="entry name" value="STAS_dom"/>
</dbReference>
<evidence type="ECO:0000313" key="2">
    <source>
        <dbReference type="EMBL" id="MBY8889343.1"/>
    </source>
</evidence>
<name>A0ABS7R1K1_9ACTN</name>
<evidence type="ECO:0000259" key="1">
    <source>
        <dbReference type="Pfam" id="PF01740"/>
    </source>
</evidence>
<dbReference type="Pfam" id="PF01740">
    <property type="entry name" value="STAS"/>
    <property type="match status" value="1"/>
</dbReference>
<protein>
    <submittedName>
        <fullName evidence="2">STAS domain-containing protein</fullName>
    </submittedName>
</protein>
<gene>
    <name evidence="2" type="ORF">K7472_31545</name>
</gene>
<dbReference type="EMBL" id="JAINVZ010000042">
    <property type="protein sequence ID" value="MBY8889343.1"/>
    <property type="molecule type" value="Genomic_DNA"/>
</dbReference>
<keyword evidence="3" id="KW-1185">Reference proteome</keyword>
<accession>A0ABS7R1K1</accession>
<dbReference type="Gene3D" id="3.30.750.24">
    <property type="entry name" value="STAS domain"/>
    <property type="match status" value="1"/>
</dbReference>
<dbReference type="SUPFAM" id="SSF52091">
    <property type="entry name" value="SpoIIaa-like"/>
    <property type="match status" value="1"/>
</dbReference>